<dbReference type="PANTHER" id="PTHR21071:SF4">
    <property type="entry name" value="UDP-N-ACETYLENOLPYRUVOYLGLUCOSAMINE REDUCTASE"/>
    <property type="match status" value="1"/>
</dbReference>
<gene>
    <name evidence="19 21" type="primary">murB</name>
    <name evidence="21" type="ORF">SNTW_13660</name>
</gene>
<keyword evidence="12 19" id="KW-0133">Cell shape</keyword>
<evidence type="ECO:0000256" key="5">
    <source>
        <dbReference type="ARBA" id="ARBA00012518"/>
    </source>
</evidence>
<keyword evidence="11 19" id="KW-0521">NADP</keyword>
<evidence type="ECO:0000256" key="13">
    <source>
        <dbReference type="ARBA" id="ARBA00022984"/>
    </source>
</evidence>
<evidence type="ECO:0000256" key="7">
    <source>
        <dbReference type="ARBA" id="ARBA00022490"/>
    </source>
</evidence>
<name>A0A6J4CZE5_9HELI</name>
<dbReference type="GO" id="GO:0051301">
    <property type="term" value="P:cell division"/>
    <property type="evidence" value="ECO:0007669"/>
    <property type="project" value="UniProtKB-KW"/>
</dbReference>
<dbReference type="EC" id="1.3.1.98" evidence="5 19"/>
<dbReference type="InterPro" id="IPR016169">
    <property type="entry name" value="FAD-bd_PCMH_sub2"/>
</dbReference>
<dbReference type="HAMAP" id="MF_00037">
    <property type="entry name" value="MurB"/>
    <property type="match status" value="1"/>
</dbReference>
<reference evidence="21 22" key="1">
    <citation type="submission" date="2019-06" db="EMBL/GenBank/DDBJ databases">
        <title>Complete genome sequence of Helicobacter suis SNTW101c.</title>
        <authorList>
            <person name="Rimbara E."/>
            <person name="Suzuki M."/>
            <person name="Matsui H."/>
            <person name="Nakamura M."/>
            <person name="Mori S."/>
            <person name="Shibayama K."/>
        </authorList>
    </citation>
    <scope>NUCLEOTIDE SEQUENCE [LARGE SCALE GENOMIC DNA]</scope>
    <source>
        <strain evidence="21 22">SNTW101c</strain>
    </source>
</reference>
<evidence type="ECO:0000256" key="4">
    <source>
        <dbReference type="ARBA" id="ARBA00004752"/>
    </source>
</evidence>
<keyword evidence="13 19" id="KW-0573">Peptidoglycan synthesis</keyword>
<evidence type="ECO:0000256" key="18">
    <source>
        <dbReference type="ARBA" id="ARBA00048914"/>
    </source>
</evidence>
<organism evidence="21 22">
    <name type="scientific">Helicobacter suis</name>
    <dbReference type="NCBI Taxonomy" id="104628"/>
    <lineage>
        <taxon>Bacteria</taxon>
        <taxon>Pseudomonadati</taxon>
        <taxon>Campylobacterota</taxon>
        <taxon>Epsilonproteobacteria</taxon>
        <taxon>Campylobacterales</taxon>
        <taxon>Helicobacteraceae</taxon>
        <taxon>Helicobacter</taxon>
    </lineage>
</organism>
<dbReference type="EMBL" id="AP019774">
    <property type="protein sequence ID" value="BCD70721.1"/>
    <property type="molecule type" value="Genomic_DNA"/>
</dbReference>
<dbReference type="NCBIfam" id="NF010479">
    <property type="entry name" value="PRK13904.1"/>
    <property type="match status" value="1"/>
</dbReference>
<comment type="similarity">
    <text evidence="19">Belongs to the MurB family.</text>
</comment>
<keyword evidence="15 19" id="KW-0131">Cell cycle</keyword>
<dbReference type="RefSeq" id="WP_064429876.1">
    <property type="nucleotide sequence ID" value="NZ_AP019774.1"/>
</dbReference>
<evidence type="ECO:0000256" key="15">
    <source>
        <dbReference type="ARBA" id="ARBA00023306"/>
    </source>
</evidence>
<keyword evidence="9 19" id="KW-0285">Flavoprotein</keyword>
<protein>
    <recommendedName>
        <fullName evidence="6 19">UDP-N-acetylenolpyruvoylglucosamine reductase</fullName>
        <ecNumber evidence="5 19">1.3.1.98</ecNumber>
    </recommendedName>
    <alternativeName>
        <fullName evidence="17 19">UDP-N-acetylmuramate dehydrogenase</fullName>
    </alternativeName>
</protein>
<keyword evidence="14 19" id="KW-0560">Oxidoreductase</keyword>
<keyword evidence="16 19" id="KW-0961">Cell wall biogenesis/degradation</keyword>
<evidence type="ECO:0000313" key="21">
    <source>
        <dbReference type="EMBL" id="BCD70721.1"/>
    </source>
</evidence>
<evidence type="ECO:0000313" key="22">
    <source>
        <dbReference type="Proteomes" id="UP000317935"/>
    </source>
</evidence>
<proteinExistence type="inferred from homology"/>
<evidence type="ECO:0000256" key="14">
    <source>
        <dbReference type="ARBA" id="ARBA00023002"/>
    </source>
</evidence>
<evidence type="ECO:0000256" key="16">
    <source>
        <dbReference type="ARBA" id="ARBA00023316"/>
    </source>
</evidence>
<dbReference type="InterPro" id="IPR036318">
    <property type="entry name" value="FAD-bd_PCMH-like_sf"/>
</dbReference>
<evidence type="ECO:0000259" key="20">
    <source>
        <dbReference type="Pfam" id="PF02873"/>
    </source>
</evidence>
<dbReference type="NCBIfam" id="TIGR00179">
    <property type="entry name" value="murB"/>
    <property type="match status" value="1"/>
</dbReference>
<dbReference type="AlphaFoldDB" id="A0A6J4CZE5"/>
<evidence type="ECO:0000256" key="6">
    <source>
        <dbReference type="ARBA" id="ARBA00015188"/>
    </source>
</evidence>
<feature type="domain" description="UDP-N-acetylenolpyruvoylglucosamine reductase C-terminal" evidence="20">
    <location>
        <begin position="170"/>
        <end position="255"/>
    </location>
</feature>
<dbReference type="Gene3D" id="3.90.78.10">
    <property type="entry name" value="UDP-N-acetylenolpyruvoylglucosamine reductase, C-terminal domain"/>
    <property type="match status" value="1"/>
</dbReference>
<evidence type="ECO:0000256" key="8">
    <source>
        <dbReference type="ARBA" id="ARBA00022618"/>
    </source>
</evidence>
<dbReference type="GO" id="GO:0008360">
    <property type="term" value="P:regulation of cell shape"/>
    <property type="evidence" value="ECO:0007669"/>
    <property type="project" value="UniProtKB-KW"/>
</dbReference>
<comment type="catalytic activity">
    <reaction evidence="18 19">
        <text>UDP-N-acetyl-alpha-D-muramate + NADP(+) = UDP-N-acetyl-3-O-(1-carboxyvinyl)-alpha-D-glucosamine + NADPH + H(+)</text>
        <dbReference type="Rhea" id="RHEA:12248"/>
        <dbReference type="ChEBI" id="CHEBI:15378"/>
        <dbReference type="ChEBI" id="CHEBI:57783"/>
        <dbReference type="ChEBI" id="CHEBI:58349"/>
        <dbReference type="ChEBI" id="CHEBI:68483"/>
        <dbReference type="ChEBI" id="CHEBI:70757"/>
        <dbReference type="EC" id="1.3.1.98"/>
    </reaction>
</comment>
<keyword evidence="7 19" id="KW-0963">Cytoplasm</keyword>
<dbReference type="GO" id="GO:0071555">
    <property type="term" value="P:cell wall organization"/>
    <property type="evidence" value="ECO:0007669"/>
    <property type="project" value="UniProtKB-KW"/>
</dbReference>
<evidence type="ECO:0000256" key="2">
    <source>
        <dbReference type="ARBA" id="ARBA00003921"/>
    </source>
</evidence>
<feature type="active site" description="Proton donor" evidence="19">
    <location>
        <position position="181"/>
    </location>
</feature>
<dbReference type="SUPFAM" id="SSF56194">
    <property type="entry name" value="Uridine diphospho-N-Acetylenolpyruvylglucosamine reductase, MurB, C-terminal domain"/>
    <property type="match status" value="1"/>
</dbReference>
<dbReference type="SUPFAM" id="SSF56176">
    <property type="entry name" value="FAD-binding/transporter-associated domain-like"/>
    <property type="match status" value="1"/>
</dbReference>
<evidence type="ECO:0000256" key="11">
    <source>
        <dbReference type="ARBA" id="ARBA00022857"/>
    </source>
</evidence>
<dbReference type="GO" id="GO:0005829">
    <property type="term" value="C:cytosol"/>
    <property type="evidence" value="ECO:0007669"/>
    <property type="project" value="TreeGrafter"/>
</dbReference>
<evidence type="ECO:0000256" key="3">
    <source>
        <dbReference type="ARBA" id="ARBA00004496"/>
    </source>
</evidence>
<dbReference type="GO" id="GO:0050660">
    <property type="term" value="F:flavin adenine dinucleotide binding"/>
    <property type="evidence" value="ECO:0007669"/>
    <property type="project" value="InterPro"/>
</dbReference>
<dbReference type="InterPro" id="IPR003170">
    <property type="entry name" value="MurB"/>
</dbReference>
<dbReference type="GO" id="GO:0008762">
    <property type="term" value="F:UDP-N-acetylmuramate dehydrogenase activity"/>
    <property type="evidence" value="ECO:0007669"/>
    <property type="project" value="UniProtKB-UniRule"/>
</dbReference>
<dbReference type="InterPro" id="IPR011601">
    <property type="entry name" value="MurB_C"/>
</dbReference>
<dbReference type="UniPathway" id="UPA00219"/>
<keyword evidence="8 19" id="KW-0132">Cell division</keyword>
<dbReference type="InterPro" id="IPR036635">
    <property type="entry name" value="MurB_C_sf"/>
</dbReference>
<evidence type="ECO:0000256" key="1">
    <source>
        <dbReference type="ARBA" id="ARBA00001974"/>
    </source>
</evidence>
<evidence type="ECO:0000256" key="10">
    <source>
        <dbReference type="ARBA" id="ARBA00022827"/>
    </source>
</evidence>
<comment type="cofactor">
    <cofactor evidence="1 19">
        <name>FAD</name>
        <dbReference type="ChEBI" id="CHEBI:57692"/>
    </cofactor>
</comment>
<evidence type="ECO:0000256" key="9">
    <source>
        <dbReference type="ARBA" id="ARBA00022630"/>
    </source>
</evidence>
<comment type="subcellular location">
    <subcellularLocation>
        <location evidence="3 19">Cytoplasm</location>
    </subcellularLocation>
</comment>
<accession>A0A6J4CZE5</accession>
<comment type="function">
    <text evidence="2 19">Cell wall formation.</text>
</comment>
<dbReference type="Gene3D" id="3.30.465.10">
    <property type="match status" value="1"/>
</dbReference>
<evidence type="ECO:0000256" key="17">
    <source>
        <dbReference type="ARBA" id="ARBA00031026"/>
    </source>
</evidence>
<evidence type="ECO:0000256" key="19">
    <source>
        <dbReference type="HAMAP-Rule" id="MF_00037"/>
    </source>
</evidence>
<sequence>MEVIDFSRYSSVKIGSKVKVRVIKQCGDYAGLFIIGLANNLLVSSSAKNLAMLDTCFDYIIDCGSYIEVGARTSAQKLFGYFRDHNLYGLEFLGALPGSVGGLVKMNAGMKTYEFKDILLEANINGKWLVVEDLHLTYRSSQIVGIIFKVRLKKIPGFRIEVLKACMIMRKNHPKKPSFGSCFKNPPGDFAGRLLEMAGLRGFNLEHVGFASTHANFLINLGGAHFEEAIKLIALAKERVLNAFGIILEEEVCIVGL</sequence>
<feature type="active site" evidence="19">
    <location>
        <position position="251"/>
    </location>
</feature>
<dbReference type="GO" id="GO:0009252">
    <property type="term" value="P:peptidoglycan biosynthetic process"/>
    <property type="evidence" value="ECO:0007669"/>
    <property type="project" value="UniProtKB-UniRule"/>
</dbReference>
<evidence type="ECO:0000256" key="12">
    <source>
        <dbReference type="ARBA" id="ARBA00022960"/>
    </source>
</evidence>
<dbReference type="PANTHER" id="PTHR21071">
    <property type="entry name" value="UDP-N-ACETYLENOLPYRUVOYLGLUCOSAMINE REDUCTASE"/>
    <property type="match status" value="1"/>
</dbReference>
<dbReference type="Pfam" id="PF02873">
    <property type="entry name" value="MurB_C"/>
    <property type="match status" value="1"/>
</dbReference>
<dbReference type="Proteomes" id="UP000317935">
    <property type="component" value="Chromosome"/>
</dbReference>
<dbReference type="OrthoDB" id="9804753at2"/>
<keyword evidence="10 19" id="KW-0274">FAD</keyword>
<feature type="active site" evidence="19">
    <location>
        <position position="139"/>
    </location>
</feature>
<comment type="pathway">
    <text evidence="4 19">Cell wall biogenesis; peptidoglycan biosynthesis.</text>
</comment>